<feature type="domain" description="Tip attachment protein J central straight fiber" evidence="1">
    <location>
        <begin position="2"/>
        <end position="119"/>
    </location>
</feature>
<dbReference type="InterPro" id="IPR053171">
    <property type="entry name" value="Viral_Tip_Attach_Protein"/>
</dbReference>
<sequence>FDAKGDGYAIHDIGAGINYNGQFYKAGMVIGAEVKNGKVETHFGVRANQFTVVNPTNGKSEPVFVTKNGQVFINAAFIDMANIQKLLVGIDIKSTNYIPNRQGFRIDAKTGFLDVNGYGNGYRTQLKDTGFYMFDANGVALIELGVFL</sequence>
<dbReference type="PANTHER" id="PTHR36251:SF2">
    <property type="entry name" value="GIFSY-2 PROPHAGE HOST SPECIFICITY PROTEIN J, PHAGE LAMBDA"/>
    <property type="match status" value="1"/>
</dbReference>
<dbReference type="EMBL" id="VCDN01000117">
    <property type="protein sequence ID" value="MDX7989283.1"/>
    <property type="molecule type" value="Genomic_DNA"/>
</dbReference>
<accession>A0ABU4SER1</accession>
<evidence type="ECO:0000313" key="2">
    <source>
        <dbReference type="EMBL" id="MDX7989283.1"/>
    </source>
</evidence>
<keyword evidence="3" id="KW-1185">Reference proteome</keyword>
<reference evidence="3" key="1">
    <citation type="journal article" date="2024" name="Toxins">
        <title>Genome Sequence Analysis of Native Xenorhabdus Strains Isolated from Entomopathogenic Nematodes in Argentina.</title>
        <authorList>
            <person name="Palma L."/>
            <person name="Frizzo L."/>
            <person name="Kaiser S."/>
            <person name="Berry C."/>
            <person name="Caballero P."/>
            <person name="Bode H.B."/>
            <person name="Del Valle E.E."/>
        </authorList>
    </citation>
    <scope>NUCLEOTIDE SEQUENCE [LARGE SCALE GENOMIC DNA]</scope>
    <source>
        <strain evidence="3">12</strain>
    </source>
</reference>
<evidence type="ECO:0000259" key="1">
    <source>
        <dbReference type="Pfam" id="PF09327"/>
    </source>
</evidence>
<gene>
    <name evidence="2" type="ORF">FE392_18575</name>
</gene>
<dbReference type="Pfam" id="PF09327">
    <property type="entry name" value="Phage_Tail_Tip"/>
    <property type="match status" value="1"/>
</dbReference>
<dbReference type="PANTHER" id="PTHR36251">
    <property type="entry name" value="FELS-1 PROPHAGE HOST SPECIFICITY PROTEIN-RELATED"/>
    <property type="match status" value="1"/>
</dbReference>
<proteinExistence type="predicted"/>
<dbReference type="InterPro" id="IPR015406">
    <property type="entry name" value="GpJ_CSF"/>
</dbReference>
<dbReference type="Proteomes" id="UP001271890">
    <property type="component" value="Unassembled WGS sequence"/>
</dbReference>
<comment type="caution">
    <text evidence="2">The sequence shown here is derived from an EMBL/GenBank/DDBJ whole genome shotgun (WGS) entry which is preliminary data.</text>
</comment>
<evidence type="ECO:0000313" key="3">
    <source>
        <dbReference type="Proteomes" id="UP001271890"/>
    </source>
</evidence>
<protein>
    <submittedName>
        <fullName evidence="2">DUF1983 domain-containing protein</fullName>
    </submittedName>
</protein>
<name>A0ABU4SER1_9GAMM</name>
<feature type="non-terminal residue" evidence="2">
    <location>
        <position position="1"/>
    </location>
</feature>
<dbReference type="RefSeq" id="WP_319931651.1">
    <property type="nucleotide sequence ID" value="NZ_VCDN01000117.1"/>
</dbReference>
<organism evidence="2 3">
    <name type="scientific">Xenorhabdus santafensis</name>
    <dbReference type="NCBI Taxonomy" id="2582833"/>
    <lineage>
        <taxon>Bacteria</taxon>
        <taxon>Pseudomonadati</taxon>
        <taxon>Pseudomonadota</taxon>
        <taxon>Gammaproteobacteria</taxon>
        <taxon>Enterobacterales</taxon>
        <taxon>Morganellaceae</taxon>
        <taxon>Xenorhabdus</taxon>
    </lineage>
</organism>